<accession>A0A2R8B0P8</accession>
<dbReference type="InterPro" id="IPR027417">
    <property type="entry name" value="P-loop_NTPase"/>
</dbReference>
<sequence>MSKVILHIGTHKTATTTLQDMLWENSALLAEHGVVYPRLNKHTGHHGLVLNWDGRPKVYELPKGSMGTLEELAAAHAEGNQTLLLSSEEFSRNRSLSEMDKIRDALSAFDEIEVICVLRTQWQFLQSVYLEVSKSRIPPRPPELVAPIIDSGTIEGLWVDYNGLLDCLEATFKPEQITLMDFDSCRKAEGGIIGSFLRHMGVDLTVDQLEVVNEGMSNASPMSLASWAGNILSEPYAAPDWLVAMATEAMRAEFGDKVKPCLFTREEFRALKDHYDTRNEDLRKRRAPYQPDFKLTPATPDGLTLFRNEVPSSFWVRMGRRMAYEMRHA</sequence>
<dbReference type="AlphaFoldDB" id="A0A2R8B0P8"/>
<dbReference type="OrthoDB" id="547419at2"/>
<evidence type="ECO:0000313" key="1">
    <source>
        <dbReference type="EMBL" id="SPF81810.1"/>
    </source>
</evidence>
<gene>
    <name evidence="1" type="ORF">PRI8871_03635</name>
</gene>
<name>A0A2R8B0P8_9RHOB</name>
<dbReference type="SUPFAM" id="SSF52540">
    <property type="entry name" value="P-loop containing nucleoside triphosphate hydrolases"/>
    <property type="match status" value="1"/>
</dbReference>
<dbReference type="Proteomes" id="UP000244904">
    <property type="component" value="Unassembled WGS sequence"/>
</dbReference>
<dbReference type="Gene3D" id="3.40.50.300">
    <property type="entry name" value="P-loop containing nucleotide triphosphate hydrolases"/>
    <property type="match status" value="1"/>
</dbReference>
<evidence type="ECO:0000313" key="2">
    <source>
        <dbReference type="Proteomes" id="UP000244904"/>
    </source>
</evidence>
<dbReference type="EMBL" id="OMOJ01000014">
    <property type="protein sequence ID" value="SPF81810.1"/>
    <property type="molecule type" value="Genomic_DNA"/>
</dbReference>
<reference evidence="2" key="1">
    <citation type="submission" date="2018-03" db="EMBL/GenBank/DDBJ databases">
        <authorList>
            <person name="Rodrigo-Torres L."/>
            <person name="Arahal R. D."/>
            <person name="Lucena T."/>
        </authorList>
    </citation>
    <scope>NUCLEOTIDE SEQUENCE [LARGE SCALE GENOMIC DNA]</scope>
    <source>
        <strain evidence="2">CECT 8871</strain>
    </source>
</reference>
<protein>
    <recommendedName>
        <fullName evidence="3">Sulfotransferase domain-containing protein</fullName>
    </recommendedName>
</protein>
<evidence type="ECO:0008006" key="3">
    <source>
        <dbReference type="Google" id="ProtNLM"/>
    </source>
</evidence>
<organism evidence="1 2">
    <name type="scientific">Pseudoprimorskyibacter insulae</name>
    <dbReference type="NCBI Taxonomy" id="1695997"/>
    <lineage>
        <taxon>Bacteria</taxon>
        <taxon>Pseudomonadati</taxon>
        <taxon>Pseudomonadota</taxon>
        <taxon>Alphaproteobacteria</taxon>
        <taxon>Rhodobacterales</taxon>
        <taxon>Paracoccaceae</taxon>
        <taxon>Pseudoprimorskyibacter</taxon>
    </lineage>
</organism>
<keyword evidence="2" id="KW-1185">Reference proteome</keyword>
<dbReference type="RefSeq" id="WP_108887588.1">
    <property type="nucleotide sequence ID" value="NZ_OMOJ01000014.1"/>
</dbReference>
<proteinExistence type="predicted"/>